<dbReference type="InterPro" id="IPR007863">
    <property type="entry name" value="Peptidase_M16_C"/>
</dbReference>
<accession>A0AAW1T3V5</accession>
<feature type="domain" description="Peptidase M16 N-terminal" evidence="1">
    <location>
        <begin position="119"/>
        <end position="250"/>
    </location>
</feature>
<organism evidence="3 4">
    <name type="scientific">Apatococcus fuscideae</name>
    <dbReference type="NCBI Taxonomy" id="2026836"/>
    <lineage>
        <taxon>Eukaryota</taxon>
        <taxon>Viridiplantae</taxon>
        <taxon>Chlorophyta</taxon>
        <taxon>core chlorophytes</taxon>
        <taxon>Trebouxiophyceae</taxon>
        <taxon>Chlorellales</taxon>
        <taxon>Chlorellaceae</taxon>
        <taxon>Apatococcus</taxon>
    </lineage>
</organism>
<comment type="caution">
    <text evidence="3">The sequence shown here is derived from an EMBL/GenBank/DDBJ whole genome shotgun (WGS) entry which is preliminary data.</text>
</comment>
<dbReference type="InterPro" id="IPR050361">
    <property type="entry name" value="MPP/UQCRC_Complex"/>
</dbReference>
<feature type="domain" description="Peptidase M16 C-terminal" evidence="2">
    <location>
        <begin position="268"/>
        <end position="479"/>
    </location>
</feature>
<dbReference type="GO" id="GO:0046872">
    <property type="term" value="F:metal ion binding"/>
    <property type="evidence" value="ECO:0007669"/>
    <property type="project" value="InterPro"/>
</dbReference>
<evidence type="ECO:0000313" key="3">
    <source>
        <dbReference type="EMBL" id="KAK9863706.1"/>
    </source>
</evidence>
<dbReference type="Gene3D" id="3.30.830.10">
    <property type="entry name" value="Metalloenzyme, LuxS/M16 peptidase-like"/>
    <property type="match status" value="2"/>
</dbReference>
<dbReference type="PANTHER" id="PTHR11851">
    <property type="entry name" value="METALLOPROTEASE"/>
    <property type="match status" value="1"/>
</dbReference>
<dbReference type="Pfam" id="PF00675">
    <property type="entry name" value="Peptidase_M16"/>
    <property type="match status" value="1"/>
</dbReference>
<name>A0AAW1T3V5_9CHLO</name>
<dbReference type="PANTHER" id="PTHR11851:SF225">
    <property type="entry name" value="NON-PEPTIDASE HOMOLOG YMXG"/>
    <property type="match status" value="1"/>
</dbReference>
<evidence type="ECO:0000259" key="1">
    <source>
        <dbReference type="Pfam" id="PF00675"/>
    </source>
</evidence>
<dbReference type="InterPro" id="IPR011249">
    <property type="entry name" value="Metalloenz_LuxS/M16"/>
</dbReference>
<reference evidence="3 4" key="1">
    <citation type="journal article" date="2024" name="Nat. Commun.">
        <title>Phylogenomics reveals the evolutionary origins of lichenization in chlorophyte algae.</title>
        <authorList>
            <person name="Puginier C."/>
            <person name="Libourel C."/>
            <person name="Otte J."/>
            <person name="Skaloud P."/>
            <person name="Haon M."/>
            <person name="Grisel S."/>
            <person name="Petersen M."/>
            <person name="Berrin J.G."/>
            <person name="Delaux P.M."/>
            <person name="Dal Grande F."/>
            <person name="Keller J."/>
        </authorList>
    </citation>
    <scope>NUCLEOTIDE SEQUENCE [LARGE SCALE GENOMIC DNA]</scope>
    <source>
        <strain evidence="3 4">SAG 2523</strain>
    </source>
</reference>
<protein>
    <submittedName>
        <fullName evidence="3">Uncharacterized protein</fullName>
    </submittedName>
</protein>
<gene>
    <name evidence="3" type="ORF">WJX84_002328</name>
</gene>
<sequence length="570" mass="61812">MPANILCSSGSGRQTLQLLSADGVAVSIESLRGLCLSTALAVCISISSCWQVLAFTETAQAEGQAELEPTAMQPFRRPVISRSQALPPLPKDFPPLPNLSLPDTKQVMLPNGLRIFMLEDHEVPVVHGTLLMRGGQRASPSNKVGVATISAQVQRSGGTQALPGAQLDEALESRAASIEGGAAGESVTFGFECLTEDTRDVMGLLSDVVLRPAMPQRKLDFFRAQVLNILEHINDDASSIPRRELSQLLYGHGSVYSRRPTPKQIQSLEMKDLKDFMARWERPDNTIFGISGDFDAAAMAKLVEQKFGSWTPAPGQPQAVPPIPTTPLAPSSDYAGTDLDLFSEYTGSNRDAASPPHHCLLQTTGKAFLVDRPGQTQYNVALGEIGISLQDPDVYALDVLNDLLNSFGGRLFDQIRSREGLAYSVSGSWTSTPIDHPGLFVGGGETANIADFLRLLKKAFQGVIEDGFTDNEINMAKEQTLNGFVFNFASTDKQLARACIYALLGIPQDYLFTYKAGIEAVTRDDILQAARRHLHPEQQAIVVAGDRSLLERSLSKQGQPFEALDIGFKD</sequence>
<dbReference type="AlphaFoldDB" id="A0AAW1T3V5"/>
<dbReference type="SUPFAM" id="SSF63411">
    <property type="entry name" value="LuxS/MPP-like metallohydrolase"/>
    <property type="match status" value="2"/>
</dbReference>
<evidence type="ECO:0000313" key="4">
    <source>
        <dbReference type="Proteomes" id="UP001485043"/>
    </source>
</evidence>
<dbReference type="InterPro" id="IPR011765">
    <property type="entry name" value="Pept_M16_N"/>
</dbReference>
<dbReference type="EMBL" id="JALJOV010000439">
    <property type="protein sequence ID" value="KAK9863706.1"/>
    <property type="molecule type" value="Genomic_DNA"/>
</dbReference>
<proteinExistence type="predicted"/>
<dbReference type="Pfam" id="PF05193">
    <property type="entry name" value="Peptidase_M16_C"/>
    <property type="match status" value="1"/>
</dbReference>
<keyword evidence="4" id="KW-1185">Reference proteome</keyword>
<dbReference type="Proteomes" id="UP001485043">
    <property type="component" value="Unassembled WGS sequence"/>
</dbReference>
<evidence type="ECO:0000259" key="2">
    <source>
        <dbReference type="Pfam" id="PF05193"/>
    </source>
</evidence>